<evidence type="ECO:0000256" key="13">
    <source>
        <dbReference type="SAM" id="SignalP"/>
    </source>
</evidence>
<dbReference type="GO" id="GO:0016020">
    <property type="term" value="C:membrane"/>
    <property type="evidence" value="ECO:0007669"/>
    <property type="project" value="UniProtKB-SubCell"/>
</dbReference>
<feature type="chain" id="PRO_5010238267" description="TraB/GumN family protein" evidence="13">
    <location>
        <begin position="20"/>
        <end position="311"/>
    </location>
</feature>
<comment type="subcellular location">
    <subcellularLocation>
        <location evidence="3">Membrane</location>
        <topology evidence="3">Single-pass type I membrane protein</topology>
    </subcellularLocation>
</comment>
<keyword evidence="8" id="KW-0378">Hydrolase</keyword>
<evidence type="ECO:0000256" key="4">
    <source>
        <dbReference type="ARBA" id="ARBA00022670"/>
    </source>
</evidence>
<dbReference type="InterPro" id="IPR040230">
    <property type="entry name" value="TIKI1/2-like"/>
</dbReference>
<dbReference type="RefSeq" id="WP_074761511.1">
    <property type="nucleotide sequence ID" value="NZ_FNRF01000004.1"/>
</dbReference>
<evidence type="ECO:0000256" key="3">
    <source>
        <dbReference type="ARBA" id="ARBA00004479"/>
    </source>
</evidence>
<dbReference type="Pfam" id="PF01963">
    <property type="entry name" value="TraB_PrgY_gumN"/>
    <property type="match status" value="1"/>
</dbReference>
<feature type="signal peptide" evidence="13">
    <location>
        <begin position="1"/>
        <end position="19"/>
    </location>
</feature>
<dbReference type="AlphaFoldDB" id="A0A1H4D4F6"/>
<evidence type="ECO:0000256" key="2">
    <source>
        <dbReference type="ARBA" id="ARBA00001941"/>
    </source>
</evidence>
<dbReference type="GO" id="GO:0030178">
    <property type="term" value="P:negative regulation of Wnt signaling pathway"/>
    <property type="evidence" value="ECO:0007669"/>
    <property type="project" value="InterPro"/>
</dbReference>
<dbReference type="PANTHER" id="PTHR31120">
    <property type="entry name" value="METALLOPROTEASE TIKI"/>
    <property type="match status" value="1"/>
</dbReference>
<sequence length="311" mass="35345">MKKIVLTLAIAFTAVSANAQFLFRISGKKIKEPSYILGSVHTLPGSLLDSIPEFVEAESKCRQLYAEYDISSQQSMAQAQAAGQQAISLPEGKNIFDVLNQDQIDLLNKRFKETFQVNFTDSVMKTVWNYQPNVLMATFSLVFTSQEMQKHPELGMTGTPIDMFCINRAKERGLSFGQLDEVQPEDKLKKMRDSLNAKIDVQVDSLVAFLSDMEHRRQMIADELNTVAKTGTYWKEGDYDSFAHSDYWLSQINKQPELFKARNERWLPKIKTAITETPTLFVFGAGHLIGQSGVIQLLRKEGYKVEQIKRK</sequence>
<dbReference type="GO" id="GO:0046872">
    <property type="term" value="F:metal ion binding"/>
    <property type="evidence" value="ECO:0007669"/>
    <property type="project" value="UniProtKB-KW"/>
</dbReference>
<evidence type="ECO:0000256" key="9">
    <source>
        <dbReference type="ARBA" id="ARBA00022989"/>
    </source>
</evidence>
<evidence type="ECO:0000256" key="1">
    <source>
        <dbReference type="ARBA" id="ARBA00001936"/>
    </source>
</evidence>
<keyword evidence="7 13" id="KW-0732">Signal</keyword>
<evidence type="ECO:0000256" key="6">
    <source>
        <dbReference type="ARBA" id="ARBA00022723"/>
    </source>
</evidence>
<gene>
    <name evidence="14" type="ORF">SAMN05216462_2115</name>
</gene>
<dbReference type="OrthoDB" id="9798714at2"/>
<dbReference type="CDD" id="cd14789">
    <property type="entry name" value="Tiki"/>
    <property type="match status" value="1"/>
</dbReference>
<evidence type="ECO:0000256" key="5">
    <source>
        <dbReference type="ARBA" id="ARBA00022692"/>
    </source>
</evidence>
<keyword evidence="11" id="KW-0472">Membrane</keyword>
<keyword evidence="4" id="KW-0645">Protease</keyword>
<keyword evidence="6" id="KW-0479">Metal-binding</keyword>
<dbReference type="GO" id="GO:0006508">
    <property type="term" value="P:proteolysis"/>
    <property type="evidence" value="ECO:0007669"/>
    <property type="project" value="UniProtKB-KW"/>
</dbReference>
<keyword evidence="5" id="KW-0812">Transmembrane</keyword>
<keyword evidence="12" id="KW-0325">Glycoprotein</keyword>
<reference evidence="14 15" key="1">
    <citation type="submission" date="2016-10" db="EMBL/GenBank/DDBJ databases">
        <authorList>
            <person name="de Groot N.N."/>
        </authorList>
    </citation>
    <scope>NUCLEOTIDE SEQUENCE [LARGE SCALE GENOMIC DNA]</scope>
    <source>
        <strain evidence="14 15">D31d</strain>
    </source>
</reference>
<evidence type="ECO:0000256" key="8">
    <source>
        <dbReference type="ARBA" id="ARBA00022801"/>
    </source>
</evidence>
<evidence type="ECO:0000256" key="7">
    <source>
        <dbReference type="ARBA" id="ARBA00022729"/>
    </source>
</evidence>
<organism evidence="14 15">
    <name type="scientific">Xylanibacter ruminicola</name>
    <name type="common">Prevotella ruminicola</name>
    <dbReference type="NCBI Taxonomy" id="839"/>
    <lineage>
        <taxon>Bacteria</taxon>
        <taxon>Pseudomonadati</taxon>
        <taxon>Bacteroidota</taxon>
        <taxon>Bacteroidia</taxon>
        <taxon>Bacteroidales</taxon>
        <taxon>Prevotellaceae</taxon>
        <taxon>Xylanibacter</taxon>
    </lineage>
</organism>
<keyword evidence="9" id="KW-1133">Transmembrane helix</keyword>
<evidence type="ECO:0000256" key="12">
    <source>
        <dbReference type="ARBA" id="ARBA00023180"/>
    </source>
</evidence>
<evidence type="ECO:0000256" key="11">
    <source>
        <dbReference type="ARBA" id="ARBA00023136"/>
    </source>
</evidence>
<dbReference type="PANTHER" id="PTHR31120:SF6">
    <property type="entry name" value="METALLOPROTEASE TIKI HOMOLOG"/>
    <property type="match status" value="1"/>
</dbReference>
<dbReference type="InterPro" id="IPR002816">
    <property type="entry name" value="TraB/PrgY/GumN_fam"/>
</dbReference>
<proteinExistence type="predicted"/>
<comment type="cofactor">
    <cofactor evidence="1">
        <name>Mn(2+)</name>
        <dbReference type="ChEBI" id="CHEBI:29035"/>
    </cofactor>
</comment>
<evidence type="ECO:0008006" key="16">
    <source>
        <dbReference type="Google" id="ProtNLM"/>
    </source>
</evidence>
<dbReference type="Proteomes" id="UP000182257">
    <property type="component" value="Unassembled WGS sequence"/>
</dbReference>
<protein>
    <recommendedName>
        <fullName evidence="16">TraB/GumN family protein</fullName>
    </recommendedName>
</protein>
<evidence type="ECO:0000313" key="15">
    <source>
        <dbReference type="Proteomes" id="UP000182257"/>
    </source>
</evidence>
<dbReference type="EMBL" id="FNRF01000004">
    <property type="protein sequence ID" value="SEA67380.1"/>
    <property type="molecule type" value="Genomic_DNA"/>
</dbReference>
<comment type="cofactor">
    <cofactor evidence="2">
        <name>Co(2+)</name>
        <dbReference type="ChEBI" id="CHEBI:48828"/>
    </cofactor>
</comment>
<dbReference type="GO" id="GO:0004222">
    <property type="term" value="F:metalloendopeptidase activity"/>
    <property type="evidence" value="ECO:0007669"/>
    <property type="project" value="TreeGrafter"/>
</dbReference>
<accession>A0A1H4D4F6</accession>
<name>A0A1H4D4F6_XYLRU</name>
<keyword evidence="10" id="KW-0482">Metalloprotease</keyword>
<evidence type="ECO:0000256" key="10">
    <source>
        <dbReference type="ARBA" id="ARBA00023049"/>
    </source>
</evidence>
<evidence type="ECO:0000313" key="14">
    <source>
        <dbReference type="EMBL" id="SEA67380.1"/>
    </source>
</evidence>